<dbReference type="InterPro" id="IPR058245">
    <property type="entry name" value="NreC/VraR/RcsB-like_REC"/>
</dbReference>
<dbReference type="PROSITE" id="PS50110">
    <property type="entry name" value="RESPONSE_REGULATORY"/>
    <property type="match status" value="1"/>
</dbReference>
<dbReference type="CDD" id="cd06170">
    <property type="entry name" value="LuxR_C_like"/>
    <property type="match status" value="1"/>
</dbReference>
<dbReference type="InterPro" id="IPR011006">
    <property type="entry name" value="CheY-like_superfamily"/>
</dbReference>
<dbReference type="PANTHER" id="PTHR43214:SF17">
    <property type="entry name" value="TRANSCRIPTIONAL REGULATORY PROTEIN RCSB"/>
    <property type="match status" value="1"/>
</dbReference>
<sequence>MHRITVGIADDHPIVLLGVTSVLKEQPDLEIVFSCDEIGQLLHHIAQRPVDVLLCDFEFESDPQADGLHLLQRLRRVAPAMRLLVVSAHSSPAIVSAALELGAAGFIGKSRADFGNLAKAVRDVAAGGLYVPPGLSAALLATRYSKSRTIGIGTLSPKEASVARMTAEGLTIIEIAARLNRSPKTISNQKLAAMKKLGAKNDVELATLLQELKQR</sequence>
<dbReference type="InterPro" id="IPR016032">
    <property type="entry name" value="Sig_transdc_resp-reg_C-effctor"/>
</dbReference>
<dbReference type="SUPFAM" id="SSF46894">
    <property type="entry name" value="C-terminal effector domain of the bipartite response regulators"/>
    <property type="match status" value="1"/>
</dbReference>
<dbReference type="CDD" id="cd17535">
    <property type="entry name" value="REC_NarL-like"/>
    <property type="match status" value="1"/>
</dbReference>
<dbReference type="PANTHER" id="PTHR43214">
    <property type="entry name" value="TWO-COMPONENT RESPONSE REGULATOR"/>
    <property type="match status" value="1"/>
</dbReference>
<dbReference type="SMART" id="SM00421">
    <property type="entry name" value="HTH_LUXR"/>
    <property type="match status" value="1"/>
</dbReference>
<protein>
    <submittedName>
        <fullName evidence="6">Response regulator transcription factor</fullName>
    </submittedName>
</protein>
<dbReference type="PRINTS" id="PR00038">
    <property type="entry name" value="HTHLUXR"/>
</dbReference>
<dbReference type="SUPFAM" id="SSF52172">
    <property type="entry name" value="CheY-like"/>
    <property type="match status" value="1"/>
</dbReference>
<keyword evidence="2" id="KW-0238">DNA-binding</keyword>
<dbReference type="GO" id="GO:0003677">
    <property type="term" value="F:DNA binding"/>
    <property type="evidence" value="ECO:0007669"/>
    <property type="project" value="UniProtKB-KW"/>
</dbReference>
<dbReference type="Pfam" id="PF00072">
    <property type="entry name" value="Response_reg"/>
    <property type="match status" value="1"/>
</dbReference>
<dbReference type="InterPro" id="IPR000792">
    <property type="entry name" value="Tscrpt_reg_LuxR_C"/>
</dbReference>
<dbReference type="InterPro" id="IPR036388">
    <property type="entry name" value="WH-like_DNA-bd_sf"/>
</dbReference>
<dbReference type="RefSeq" id="WP_169704548.1">
    <property type="nucleotide sequence ID" value="NZ_CP051651.1"/>
</dbReference>
<dbReference type="GO" id="GO:0006355">
    <property type="term" value="P:regulation of DNA-templated transcription"/>
    <property type="evidence" value="ECO:0007669"/>
    <property type="project" value="InterPro"/>
</dbReference>
<dbReference type="InterPro" id="IPR039420">
    <property type="entry name" value="WalR-like"/>
</dbReference>
<name>A0A7Z2V7N6_XANCA</name>
<dbReference type="AlphaFoldDB" id="A0A7Z2V7N6"/>
<dbReference type="Pfam" id="PF00196">
    <property type="entry name" value="GerE"/>
    <property type="match status" value="1"/>
</dbReference>
<organism evidence="6 7">
    <name type="scientific">Xanthomonas campestris pv. badrii</name>
    <dbReference type="NCBI Taxonomy" id="149696"/>
    <lineage>
        <taxon>Bacteria</taxon>
        <taxon>Pseudomonadati</taxon>
        <taxon>Pseudomonadota</taxon>
        <taxon>Gammaproteobacteria</taxon>
        <taxon>Lysobacterales</taxon>
        <taxon>Lysobacteraceae</taxon>
        <taxon>Xanthomonas</taxon>
    </lineage>
</organism>
<feature type="domain" description="HTH luxR-type" evidence="4">
    <location>
        <begin position="148"/>
        <end position="213"/>
    </location>
</feature>
<evidence type="ECO:0000256" key="3">
    <source>
        <dbReference type="PROSITE-ProRule" id="PRU00169"/>
    </source>
</evidence>
<dbReference type="EMBL" id="CP051651">
    <property type="protein sequence ID" value="QJD66504.1"/>
    <property type="molecule type" value="Genomic_DNA"/>
</dbReference>
<dbReference type="Gene3D" id="1.10.10.10">
    <property type="entry name" value="Winged helix-like DNA-binding domain superfamily/Winged helix DNA-binding domain"/>
    <property type="match status" value="1"/>
</dbReference>
<reference evidence="6 7" key="1">
    <citation type="submission" date="2020-04" db="EMBL/GenBank/DDBJ databases">
        <title>Genome-Wide Identification of 5-Methylcytosine Sites in Bacterial Genomes By High-Throughput Sequencing of MspJI Restriction Fragments.</title>
        <authorList>
            <person name="Wu V."/>
        </authorList>
    </citation>
    <scope>NUCLEOTIDE SEQUENCE [LARGE SCALE GENOMIC DNA]</scope>
    <source>
        <strain evidence="6 7">NEB122</strain>
    </source>
</reference>
<proteinExistence type="predicted"/>
<dbReference type="GO" id="GO:0000160">
    <property type="term" value="P:phosphorelay signal transduction system"/>
    <property type="evidence" value="ECO:0007669"/>
    <property type="project" value="InterPro"/>
</dbReference>
<evidence type="ECO:0000256" key="2">
    <source>
        <dbReference type="ARBA" id="ARBA00023125"/>
    </source>
</evidence>
<evidence type="ECO:0000259" key="4">
    <source>
        <dbReference type="PROSITE" id="PS50043"/>
    </source>
</evidence>
<dbReference type="Gene3D" id="3.40.50.2300">
    <property type="match status" value="1"/>
</dbReference>
<dbReference type="PROSITE" id="PS50043">
    <property type="entry name" value="HTH_LUXR_2"/>
    <property type="match status" value="1"/>
</dbReference>
<evidence type="ECO:0000313" key="7">
    <source>
        <dbReference type="Proteomes" id="UP000503498"/>
    </source>
</evidence>
<dbReference type="SMART" id="SM00448">
    <property type="entry name" value="REC"/>
    <property type="match status" value="1"/>
</dbReference>
<reference evidence="6 7" key="2">
    <citation type="submission" date="2020-04" db="EMBL/GenBank/DDBJ databases">
        <authorList>
            <person name="Fomenkov A."/>
            <person name="Anton B.P."/>
            <person name="Roberts R.J."/>
        </authorList>
    </citation>
    <scope>NUCLEOTIDE SEQUENCE [LARGE SCALE GENOMIC DNA]</scope>
    <source>
        <strain evidence="6 7">NEB122</strain>
    </source>
</reference>
<evidence type="ECO:0000256" key="1">
    <source>
        <dbReference type="ARBA" id="ARBA00022553"/>
    </source>
</evidence>
<feature type="domain" description="Response regulatory" evidence="5">
    <location>
        <begin position="5"/>
        <end position="124"/>
    </location>
</feature>
<gene>
    <name evidence="6" type="ORF">HG421_01390</name>
</gene>
<keyword evidence="1 3" id="KW-0597">Phosphoprotein</keyword>
<dbReference type="InterPro" id="IPR001789">
    <property type="entry name" value="Sig_transdc_resp-reg_receiver"/>
</dbReference>
<accession>A0A7Z2V7N6</accession>
<evidence type="ECO:0000313" key="6">
    <source>
        <dbReference type="EMBL" id="QJD66504.1"/>
    </source>
</evidence>
<feature type="modified residue" description="4-aspartylphosphate" evidence="3">
    <location>
        <position position="56"/>
    </location>
</feature>
<dbReference type="Proteomes" id="UP000503498">
    <property type="component" value="Chromosome"/>
</dbReference>
<evidence type="ECO:0000259" key="5">
    <source>
        <dbReference type="PROSITE" id="PS50110"/>
    </source>
</evidence>